<organism evidence="9 10">
    <name type="scientific">Circinella minor</name>
    <dbReference type="NCBI Taxonomy" id="1195481"/>
    <lineage>
        <taxon>Eukaryota</taxon>
        <taxon>Fungi</taxon>
        <taxon>Fungi incertae sedis</taxon>
        <taxon>Mucoromycota</taxon>
        <taxon>Mucoromycotina</taxon>
        <taxon>Mucoromycetes</taxon>
        <taxon>Mucorales</taxon>
        <taxon>Lichtheimiaceae</taxon>
        <taxon>Circinella</taxon>
    </lineage>
</organism>
<keyword evidence="10" id="KW-1185">Reference proteome</keyword>
<dbReference type="SUPFAM" id="SSF49354">
    <property type="entry name" value="PapD-like"/>
    <property type="match status" value="1"/>
</dbReference>
<dbReference type="GO" id="GO:0033149">
    <property type="term" value="F:FFAT motif binding"/>
    <property type="evidence" value="ECO:0007669"/>
    <property type="project" value="TreeGrafter"/>
</dbReference>
<dbReference type="AlphaFoldDB" id="A0A8H7VK46"/>
<evidence type="ECO:0000313" key="9">
    <source>
        <dbReference type="EMBL" id="KAG2223520.1"/>
    </source>
</evidence>
<evidence type="ECO:0000256" key="6">
    <source>
        <dbReference type="SAM" id="Coils"/>
    </source>
</evidence>
<keyword evidence="6" id="KW-0175">Coiled coil</keyword>
<gene>
    <name evidence="9" type="ORF">INT45_000840</name>
</gene>
<dbReference type="Proteomes" id="UP000646827">
    <property type="component" value="Unassembled WGS sequence"/>
</dbReference>
<dbReference type="GO" id="GO:0005789">
    <property type="term" value="C:endoplasmic reticulum membrane"/>
    <property type="evidence" value="ECO:0007669"/>
    <property type="project" value="InterPro"/>
</dbReference>
<evidence type="ECO:0000256" key="5">
    <source>
        <dbReference type="ARBA" id="ARBA00023136"/>
    </source>
</evidence>
<feature type="transmembrane region" description="Helical" evidence="7">
    <location>
        <begin position="223"/>
        <end position="243"/>
    </location>
</feature>
<dbReference type="PIRSF" id="PIRSF019693">
    <property type="entry name" value="VAMP-associated"/>
    <property type="match status" value="1"/>
</dbReference>
<keyword evidence="3 7" id="KW-0812">Transmembrane</keyword>
<keyword evidence="5 7" id="KW-0472">Membrane</keyword>
<evidence type="ECO:0000256" key="1">
    <source>
        <dbReference type="ARBA" id="ARBA00004211"/>
    </source>
</evidence>
<comment type="subcellular location">
    <subcellularLocation>
        <location evidence="1">Membrane</location>
        <topology evidence="1">Single-pass type IV membrane protein</topology>
    </subcellularLocation>
</comment>
<dbReference type="PROSITE" id="PS50202">
    <property type="entry name" value="MSP"/>
    <property type="match status" value="1"/>
</dbReference>
<dbReference type="PANTHER" id="PTHR10809">
    <property type="entry name" value="VESICLE-ASSOCIATED MEMBRANE PROTEIN-ASSOCIATED PROTEIN"/>
    <property type="match status" value="1"/>
</dbReference>
<dbReference type="Gene3D" id="2.60.40.10">
    <property type="entry name" value="Immunoglobulins"/>
    <property type="match status" value="1"/>
</dbReference>
<dbReference type="GO" id="GO:0090158">
    <property type="term" value="P:endoplasmic reticulum membrane organization"/>
    <property type="evidence" value="ECO:0007669"/>
    <property type="project" value="TreeGrafter"/>
</dbReference>
<evidence type="ECO:0000256" key="2">
    <source>
        <dbReference type="ARBA" id="ARBA00008932"/>
    </source>
</evidence>
<comment type="similarity">
    <text evidence="2">Belongs to the VAMP-associated protein (VAP) (TC 9.B.17) family.</text>
</comment>
<dbReference type="PANTHER" id="PTHR10809:SF6">
    <property type="entry name" value="AT11025P-RELATED"/>
    <property type="match status" value="1"/>
</dbReference>
<name>A0A8H7VK46_9FUNG</name>
<evidence type="ECO:0000313" key="10">
    <source>
        <dbReference type="Proteomes" id="UP000646827"/>
    </source>
</evidence>
<feature type="coiled-coil region" evidence="6">
    <location>
        <begin position="179"/>
        <end position="206"/>
    </location>
</feature>
<comment type="caution">
    <text evidence="9">The sequence shown here is derived from an EMBL/GenBank/DDBJ whole genome shotgun (WGS) entry which is preliminary data.</text>
</comment>
<evidence type="ECO:0000256" key="7">
    <source>
        <dbReference type="SAM" id="Phobius"/>
    </source>
</evidence>
<dbReference type="GO" id="GO:0061817">
    <property type="term" value="P:endoplasmic reticulum-plasma membrane tethering"/>
    <property type="evidence" value="ECO:0007669"/>
    <property type="project" value="TreeGrafter"/>
</dbReference>
<dbReference type="InterPro" id="IPR016763">
    <property type="entry name" value="VAP"/>
</dbReference>
<protein>
    <recommendedName>
        <fullName evidence="8">MSP domain-containing protein</fullName>
    </recommendedName>
</protein>
<feature type="domain" description="MSP" evidence="8">
    <location>
        <begin position="2"/>
        <end position="126"/>
    </location>
</feature>
<dbReference type="InterPro" id="IPR000535">
    <property type="entry name" value="MSP_dom"/>
</dbReference>
<dbReference type="Pfam" id="PF00635">
    <property type="entry name" value="Motile_Sperm"/>
    <property type="match status" value="1"/>
</dbReference>
<evidence type="ECO:0000259" key="8">
    <source>
        <dbReference type="PROSITE" id="PS50202"/>
    </source>
</evidence>
<sequence>MSVQIEPEQFLTFQRPLTRTVEETLTIRNPYSGPIAFKVKTTAPKQYCVRPNSGIVDPESTREVLVMLQPFKVEPEQDYRCKDKFLVQTVLIPTDKQLLPVNELWSQMETGNSASIKQHKLRCAFLPVNDEGTPELVSDVPVNGASATLEPHTTTRSPPSLPAAAAAVPSTGATSQVDYNTTQNEILQMKEKLKEYEREMANIQKMKPESSTSDQIVQTQQGYPIQVLVMVAIAVFAMSYAIFGTK</sequence>
<dbReference type="EMBL" id="JAEPRB010000059">
    <property type="protein sequence ID" value="KAG2223520.1"/>
    <property type="molecule type" value="Genomic_DNA"/>
</dbReference>
<dbReference type="OrthoDB" id="264603at2759"/>
<reference evidence="9 10" key="1">
    <citation type="submission" date="2020-12" db="EMBL/GenBank/DDBJ databases">
        <title>Metabolic potential, ecology and presence of endohyphal bacteria is reflected in genomic diversity of Mucoromycotina.</title>
        <authorList>
            <person name="Muszewska A."/>
            <person name="Okrasinska A."/>
            <person name="Steczkiewicz K."/>
            <person name="Drgas O."/>
            <person name="Orlowska M."/>
            <person name="Perlinska-Lenart U."/>
            <person name="Aleksandrzak-Piekarczyk T."/>
            <person name="Szatraj K."/>
            <person name="Zielenkiewicz U."/>
            <person name="Pilsyk S."/>
            <person name="Malc E."/>
            <person name="Mieczkowski P."/>
            <person name="Kruszewska J.S."/>
            <person name="Biernat P."/>
            <person name="Pawlowska J."/>
        </authorList>
    </citation>
    <scope>NUCLEOTIDE SEQUENCE [LARGE SCALE GENOMIC DNA]</scope>
    <source>
        <strain evidence="9 10">CBS 142.35</strain>
    </source>
</reference>
<proteinExistence type="inferred from homology"/>
<evidence type="ECO:0000256" key="4">
    <source>
        <dbReference type="ARBA" id="ARBA00022989"/>
    </source>
</evidence>
<evidence type="ECO:0000256" key="3">
    <source>
        <dbReference type="ARBA" id="ARBA00022692"/>
    </source>
</evidence>
<dbReference type="InterPro" id="IPR013783">
    <property type="entry name" value="Ig-like_fold"/>
</dbReference>
<dbReference type="GO" id="GO:0005886">
    <property type="term" value="C:plasma membrane"/>
    <property type="evidence" value="ECO:0007669"/>
    <property type="project" value="TreeGrafter"/>
</dbReference>
<dbReference type="InterPro" id="IPR008962">
    <property type="entry name" value="PapD-like_sf"/>
</dbReference>
<keyword evidence="4 7" id="KW-1133">Transmembrane helix</keyword>
<accession>A0A8H7VK46</accession>